<proteinExistence type="predicted"/>
<protein>
    <submittedName>
        <fullName evidence="1">Uncharacterized protein</fullName>
    </submittedName>
</protein>
<dbReference type="AlphaFoldDB" id="A0A0B2UZA4"/>
<accession>A0A0B2UZA4</accession>
<evidence type="ECO:0000313" key="2">
    <source>
        <dbReference type="Proteomes" id="UP000031036"/>
    </source>
</evidence>
<organism evidence="1 2">
    <name type="scientific">Toxocara canis</name>
    <name type="common">Canine roundworm</name>
    <dbReference type="NCBI Taxonomy" id="6265"/>
    <lineage>
        <taxon>Eukaryota</taxon>
        <taxon>Metazoa</taxon>
        <taxon>Ecdysozoa</taxon>
        <taxon>Nematoda</taxon>
        <taxon>Chromadorea</taxon>
        <taxon>Rhabditida</taxon>
        <taxon>Spirurina</taxon>
        <taxon>Ascaridomorpha</taxon>
        <taxon>Ascaridoidea</taxon>
        <taxon>Toxocaridae</taxon>
        <taxon>Toxocara</taxon>
    </lineage>
</organism>
<dbReference type="Proteomes" id="UP000031036">
    <property type="component" value="Unassembled WGS sequence"/>
</dbReference>
<gene>
    <name evidence="1" type="ORF">Tcan_14159</name>
</gene>
<dbReference type="EMBL" id="JPKZ01002823">
    <property type="protein sequence ID" value="KHN74793.1"/>
    <property type="molecule type" value="Genomic_DNA"/>
</dbReference>
<reference evidence="1 2" key="1">
    <citation type="submission" date="2014-11" db="EMBL/GenBank/DDBJ databases">
        <title>Genetic blueprint of the zoonotic pathogen Toxocara canis.</title>
        <authorList>
            <person name="Zhu X.-Q."/>
            <person name="Korhonen P.K."/>
            <person name="Cai H."/>
            <person name="Young N.D."/>
            <person name="Nejsum P."/>
            <person name="von Samson-Himmelstjerna G."/>
            <person name="Boag P.R."/>
            <person name="Tan P."/>
            <person name="Li Q."/>
            <person name="Min J."/>
            <person name="Yang Y."/>
            <person name="Wang X."/>
            <person name="Fang X."/>
            <person name="Hall R.S."/>
            <person name="Hofmann A."/>
            <person name="Sternberg P.W."/>
            <person name="Jex A.R."/>
            <person name="Gasser R.B."/>
        </authorList>
    </citation>
    <scope>NUCLEOTIDE SEQUENCE [LARGE SCALE GENOMIC DNA]</scope>
    <source>
        <strain evidence="1">PN_DK_2014</strain>
    </source>
</reference>
<evidence type="ECO:0000313" key="1">
    <source>
        <dbReference type="EMBL" id="KHN74793.1"/>
    </source>
</evidence>
<sequence length="198" mass="22617">MWTQTPCVPRRRYANAYHRIDSTPPRALAVVSDSGQIASTQNANSQMQHTHSVNQPTNDASLIQRFSLRKAGGDRWQNNERTADTRNANVAKNRTEASERKTRRCTDVIAANTANINHRTRHRWTARTHRADINSFGRIWEKRKDHNDLEKRGSLSLTCTPAGLSGSEVRVKWRITHIETRDSPTFKQFATVVCKREG</sequence>
<comment type="caution">
    <text evidence="1">The sequence shown here is derived from an EMBL/GenBank/DDBJ whole genome shotgun (WGS) entry which is preliminary data.</text>
</comment>
<name>A0A0B2UZA4_TOXCA</name>
<keyword evidence="2" id="KW-1185">Reference proteome</keyword>